<dbReference type="Proteomes" id="UP000050668">
    <property type="component" value="Unassembled WGS sequence"/>
</dbReference>
<dbReference type="RefSeq" id="WP_053582527.1">
    <property type="nucleotide sequence ID" value="NZ_LGRV01000003.1"/>
</dbReference>
<evidence type="ECO:0000313" key="1">
    <source>
        <dbReference type="EMBL" id="KOS67717.1"/>
    </source>
</evidence>
<comment type="caution">
    <text evidence="1">The sequence shown here is derived from an EMBL/GenBank/DDBJ whole genome shotgun (WGS) entry which is preliminary data.</text>
</comment>
<dbReference type="EMBL" id="LGRV01000003">
    <property type="protein sequence ID" value="KOS67717.1"/>
    <property type="molecule type" value="Genomic_DNA"/>
</dbReference>
<sequence>MITKAEIIELPYSGQFKERIYDISNAWNSQDWTWIKFEDENYNEWCGQFRGAQQAVALSSKHNKILVATFDYLFQIDCVSGEMTDYEPTNTYKDLTVTPFGDFIIADYYHIEIIRGTIHDRQLLDIPIQMDMIKFNGWSGNKLSISCEELGVVDSKVELELDATTFEINILSRIYK</sequence>
<keyword evidence="2" id="KW-1185">Reference proteome</keyword>
<proteinExistence type="predicted"/>
<evidence type="ECO:0000313" key="2">
    <source>
        <dbReference type="Proteomes" id="UP000050668"/>
    </source>
</evidence>
<organism evidence="1 2">
    <name type="scientific">Lysinibacillus contaminans</name>
    <dbReference type="NCBI Taxonomy" id="1293441"/>
    <lineage>
        <taxon>Bacteria</taxon>
        <taxon>Bacillati</taxon>
        <taxon>Bacillota</taxon>
        <taxon>Bacilli</taxon>
        <taxon>Bacillales</taxon>
        <taxon>Bacillaceae</taxon>
        <taxon>Lysinibacillus</taxon>
    </lineage>
</organism>
<gene>
    <name evidence="1" type="ORF">AEA09_03520</name>
</gene>
<name>A0ABR5JYH7_9BACI</name>
<protein>
    <submittedName>
        <fullName evidence="1">Uncharacterized protein</fullName>
    </submittedName>
</protein>
<accession>A0ABR5JYH7</accession>
<reference evidence="2" key="1">
    <citation type="submission" date="2015-07" db="EMBL/GenBank/DDBJ databases">
        <title>Fjat-14205 dsm 2895.</title>
        <authorList>
            <person name="Liu B."/>
            <person name="Wang J."/>
            <person name="Zhu Y."/>
            <person name="Liu G."/>
            <person name="Chen Q."/>
            <person name="Chen Z."/>
            <person name="Lan J."/>
            <person name="Che J."/>
            <person name="Ge C."/>
            <person name="Shi H."/>
            <person name="Pan Z."/>
            <person name="Liu X."/>
        </authorList>
    </citation>
    <scope>NUCLEOTIDE SEQUENCE [LARGE SCALE GENOMIC DNA]</scope>
    <source>
        <strain evidence="2">DSM 25560</strain>
    </source>
</reference>